<sequence>PEFRRYQETLIKGELADLRAEIDKLQGEYPNLQSFTTEQFRGELLAIEADTYAEFVKSGRLNKELASMLENVLQNNQSQ</sequence>
<evidence type="ECO:0000313" key="2">
    <source>
        <dbReference type="Proteomes" id="UP001199525"/>
    </source>
</evidence>
<proteinExistence type="predicted"/>
<feature type="non-terminal residue" evidence="1">
    <location>
        <position position="1"/>
    </location>
</feature>
<accession>A0ABS8IJG8</accession>
<comment type="caution">
    <text evidence="1">The sequence shown here is derived from an EMBL/GenBank/DDBJ whole genome shotgun (WGS) entry which is preliminary data.</text>
</comment>
<name>A0ABS8IJG8_9NOSO</name>
<gene>
    <name evidence="1" type="ORF">LC586_33285</name>
</gene>
<organism evidence="1 2">
    <name type="scientific">Nostoc favosum CHAB5714</name>
    <dbReference type="NCBI Taxonomy" id="2780399"/>
    <lineage>
        <taxon>Bacteria</taxon>
        <taxon>Bacillati</taxon>
        <taxon>Cyanobacteriota</taxon>
        <taxon>Cyanophyceae</taxon>
        <taxon>Nostocales</taxon>
        <taxon>Nostocaceae</taxon>
        <taxon>Nostoc</taxon>
        <taxon>Nostoc favosum</taxon>
    </lineage>
</organism>
<reference evidence="1 2" key="1">
    <citation type="journal article" date="2021" name="Microorganisms">
        <title>Genome Evolution of Filamentous Cyanobacterium Nostoc Species: From Facultative Symbiosis to Free Living.</title>
        <authorList>
            <person name="Huo D."/>
            <person name="Li H."/>
            <person name="Cai F."/>
            <person name="Guo X."/>
            <person name="Qiao Z."/>
            <person name="Wang W."/>
            <person name="Yu G."/>
            <person name="Li R."/>
        </authorList>
    </citation>
    <scope>NUCLEOTIDE SEQUENCE [LARGE SCALE GENOMIC DNA]</scope>
    <source>
        <strain evidence="1 2">CHAB 5714</strain>
    </source>
</reference>
<protein>
    <submittedName>
        <fullName evidence="1">Sodium:proton antiporter</fullName>
    </submittedName>
</protein>
<evidence type="ECO:0000313" key="1">
    <source>
        <dbReference type="EMBL" id="MCC5603913.1"/>
    </source>
</evidence>
<dbReference type="EMBL" id="JAIVFQ010000098">
    <property type="protein sequence ID" value="MCC5603913.1"/>
    <property type="molecule type" value="Genomic_DNA"/>
</dbReference>
<dbReference type="Proteomes" id="UP001199525">
    <property type="component" value="Unassembled WGS sequence"/>
</dbReference>
<keyword evidence="2" id="KW-1185">Reference proteome</keyword>